<dbReference type="SUPFAM" id="SSF102114">
    <property type="entry name" value="Radical SAM enzymes"/>
    <property type="match status" value="1"/>
</dbReference>
<dbReference type="Pfam" id="PF04055">
    <property type="entry name" value="Radical_SAM"/>
    <property type="match status" value="1"/>
</dbReference>
<comment type="caution">
    <text evidence="6">The sequence shown here is derived from an EMBL/GenBank/DDBJ whole genome shotgun (WGS) entry which is preliminary data.</text>
</comment>
<evidence type="ECO:0000256" key="3">
    <source>
        <dbReference type="ARBA" id="ARBA00023004"/>
    </source>
</evidence>
<gene>
    <name evidence="6" type="ORF">ACFO9E_21280</name>
</gene>
<dbReference type="SFLD" id="SFLDG01072">
    <property type="entry name" value="dehydrogenase_like"/>
    <property type="match status" value="1"/>
</dbReference>
<reference evidence="7" key="1">
    <citation type="journal article" date="2019" name="Int. J. Syst. Evol. Microbiol.">
        <title>The Global Catalogue of Microorganisms (GCM) 10K type strain sequencing project: providing services to taxonomists for standard genome sequencing and annotation.</title>
        <authorList>
            <consortium name="The Broad Institute Genomics Platform"/>
            <consortium name="The Broad Institute Genome Sequencing Center for Infectious Disease"/>
            <person name="Wu L."/>
            <person name="Ma J."/>
        </authorList>
    </citation>
    <scope>NUCLEOTIDE SEQUENCE [LARGE SCALE GENOMIC DNA]</scope>
    <source>
        <strain evidence="7">CGMCC 4.7139</strain>
    </source>
</reference>
<dbReference type="InterPro" id="IPR013785">
    <property type="entry name" value="Aldolase_TIM"/>
</dbReference>
<keyword evidence="4" id="KW-0411">Iron-sulfur</keyword>
<proteinExistence type="predicted"/>
<dbReference type="Proteomes" id="UP001595993">
    <property type="component" value="Unassembled WGS sequence"/>
</dbReference>
<dbReference type="CDD" id="cd01335">
    <property type="entry name" value="Radical_SAM"/>
    <property type="match status" value="1"/>
</dbReference>
<evidence type="ECO:0000256" key="2">
    <source>
        <dbReference type="ARBA" id="ARBA00022723"/>
    </source>
</evidence>
<dbReference type="InterPro" id="IPR058240">
    <property type="entry name" value="rSAM_sf"/>
</dbReference>
<dbReference type="PANTHER" id="PTHR43273">
    <property type="entry name" value="ANAEROBIC SULFATASE-MATURATING ENZYME HOMOLOG ASLB-RELATED"/>
    <property type="match status" value="1"/>
</dbReference>
<dbReference type="NCBIfam" id="TIGR04269">
    <property type="entry name" value="SAM_SPASM_FxsB"/>
    <property type="match status" value="1"/>
</dbReference>
<dbReference type="Gene3D" id="3.20.20.70">
    <property type="entry name" value="Aldolase class I"/>
    <property type="match status" value="1"/>
</dbReference>
<organism evidence="6 7">
    <name type="scientific">Streptomyces maoxianensis</name>
    <dbReference type="NCBI Taxonomy" id="1459942"/>
    <lineage>
        <taxon>Bacteria</taxon>
        <taxon>Bacillati</taxon>
        <taxon>Actinomycetota</taxon>
        <taxon>Actinomycetes</taxon>
        <taxon>Kitasatosporales</taxon>
        <taxon>Streptomycetaceae</taxon>
        <taxon>Streptomyces</taxon>
    </lineage>
</organism>
<dbReference type="InterPro" id="IPR026335">
    <property type="entry name" value="rSAM_SPASM_FxsB"/>
</dbReference>
<evidence type="ECO:0000259" key="5">
    <source>
        <dbReference type="Pfam" id="PF04055"/>
    </source>
</evidence>
<evidence type="ECO:0000256" key="1">
    <source>
        <dbReference type="ARBA" id="ARBA00022691"/>
    </source>
</evidence>
<dbReference type="InterPro" id="IPR023867">
    <property type="entry name" value="Sulphatase_maturase_rSAM"/>
</dbReference>
<keyword evidence="2" id="KW-0479">Metal-binding</keyword>
<dbReference type="RefSeq" id="WP_381198197.1">
    <property type="nucleotide sequence ID" value="NZ_JBHSFE010000016.1"/>
</dbReference>
<keyword evidence="7" id="KW-1185">Reference proteome</keyword>
<keyword evidence="3" id="KW-0408">Iron</keyword>
<dbReference type="SFLD" id="SFLDG01386">
    <property type="entry name" value="main_SPASM_domain-containing"/>
    <property type="match status" value="1"/>
</dbReference>
<dbReference type="InterPro" id="IPR007197">
    <property type="entry name" value="rSAM"/>
</dbReference>
<name>A0ABV9G7T6_9ACTN</name>
<feature type="domain" description="Radical SAM core" evidence="5">
    <location>
        <begin position="49"/>
        <end position="196"/>
    </location>
</feature>
<sequence>MTTAPASPTEAGHRHSTSALWPLQGLDVVAARAAGYQAVPFQQFVLKMHSRCNFACTYCYVYSGPDQSWRERPATASATVVTATAARIAEHVGTHMLSEVHLNVHGGEPLLTGAEAPIGYVTAVREAIDAAVGPGSCRVQATVQTNGSRLTEAVVTELAAAGLRIGVSLDGGLARHNRHRVNHRGRPGWPAAARGLRVLARHPDAYGGILCTIDPASDPIEVYDSLLAFEPPSMDLLLPHANWSSLDQKTGTPYGDWLAAVFDRWFHAESPQTTIRLFTEIIGLLTGEESGTESVGSSPVVAVVVDTDGAIEQVDSLKTAYSGAPETGLNVLHHTFNEALDHPGIAARQIGAAALSDQCLSCPVVAICGGGNYAHRFDARNGFRNPSVHCADLDRLIRHIADRLRPFLLEAQLPRD</sequence>
<dbReference type="PANTHER" id="PTHR43273:SF8">
    <property type="entry name" value="RADICAL SAM DOMAIN PROTEIN"/>
    <property type="match status" value="1"/>
</dbReference>
<evidence type="ECO:0000256" key="4">
    <source>
        <dbReference type="ARBA" id="ARBA00023014"/>
    </source>
</evidence>
<keyword evidence="1" id="KW-0949">S-adenosyl-L-methionine</keyword>
<protein>
    <submittedName>
        <fullName evidence="6">FxsB family cyclophane-forming radical SAM/SPASM peptide maturase</fullName>
    </submittedName>
</protein>
<evidence type="ECO:0000313" key="7">
    <source>
        <dbReference type="Proteomes" id="UP001595993"/>
    </source>
</evidence>
<dbReference type="SFLD" id="SFLDG01067">
    <property type="entry name" value="SPASM/twitch_domain_containing"/>
    <property type="match status" value="1"/>
</dbReference>
<accession>A0ABV9G7T6</accession>
<dbReference type="SFLD" id="SFLDS00029">
    <property type="entry name" value="Radical_SAM"/>
    <property type="match status" value="1"/>
</dbReference>
<evidence type="ECO:0000313" key="6">
    <source>
        <dbReference type="EMBL" id="MFC4610326.1"/>
    </source>
</evidence>
<dbReference type="EMBL" id="JBHSFE010000016">
    <property type="protein sequence ID" value="MFC4610326.1"/>
    <property type="molecule type" value="Genomic_DNA"/>
</dbReference>